<dbReference type="EMBL" id="WTYT01000004">
    <property type="protein sequence ID" value="MXO66180.1"/>
    <property type="molecule type" value="Genomic_DNA"/>
</dbReference>
<evidence type="ECO:0000256" key="4">
    <source>
        <dbReference type="ARBA" id="ARBA00023004"/>
    </source>
</evidence>
<accession>A0A6I4T8I8</accession>
<name>A0A6I4T8I8_9SPHN</name>
<evidence type="ECO:0000256" key="3">
    <source>
        <dbReference type="ARBA" id="ARBA00023002"/>
    </source>
</evidence>
<evidence type="ECO:0000313" key="8">
    <source>
        <dbReference type="EMBL" id="MXO66180.1"/>
    </source>
</evidence>
<keyword evidence="3" id="KW-0560">Oxidoreductase</keyword>
<sequence>MDGTGTALLRAVLGDRTEGALNMLELGPRLQAETDDHVDRHMLAMALNIALFDDLLTRVPSGSEYVSERLERGERIVFDHGALRTIRFPEGPTGALPAGEAAFTRILKPLGYELSGTYPLPRLKMTGRSYAFADAPEELPQFFVSELHVEEFSETFAAAAHRVFDSSQDPLSEEVVQALAELEEGKTLTLPRAQRVLVDCLAAFDRQHSEPTISDYEILREESGEAAWIATEGNAFNHATDRVEDVEALSEAEREAGRPIKDRVEVSASGRVRQTAHRAAQIRRIFVNDSGRKEELNVPGSFYEFITRDVDPESGKLDLGFDSGNATGIFAMTRSS</sequence>
<dbReference type="EC" id="1.13.11.93" evidence="6"/>
<keyword evidence="9" id="KW-1185">Reference proteome</keyword>
<organism evidence="8 9">
    <name type="scientific">Altericroceibacterium endophyticum</name>
    <dbReference type="NCBI Taxonomy" id="1808508"/>
    <lineage>
        <taxon>Bacteria</taxon>
        <taxon>Pseudomonadati</taxon>
        <taxon>Pseudomonadota</taxon>
        <taxon>Alphaproteobacteria</taxon>
        <taxon>Sphingomonadales</taxon>
        <taxon>Erythrobacteraceae</taxon>
        <taxon>Altericroceibacterium</taxon>
    </lineage>
</organism>
<proteinExistence type="inferred from homology"/>
<comment type="similarity">
    <text evidence="5">Belongs to the 2-oxoadipate dioxygenase/decarboxylase family.</text>
</comment>
<dbReference type="PANTHER" id="PTHR31136">
    <property type="entry name" value="DUF1338 DOMAIN-CONTAINING PROTEIN"/>
    <property type="match status" value="1"/>
</dbReference>
<keyword evidence="4" id="KW-0408">Iron</keyword>
<evidence type="ECO:0000256" key="6">
    <source>
        <dbReference type="ARBA" id="ARBA00035023"/>
    </source>
</evidence>
<comment type="cofactor">
    <cofactor evidence="1">
        <name>Fe(2+)</name>
        <dbReference type="ChEBI" id="CHEBI:29033"/>
    </cofactor>
</comment>
<evidence type="ECO:0000313" key="9">
    <source>
        <dbReference type="Proteomes" id="UP000438476"/>
    </source>
</evidence>
<dbReference type="InterPro" id="IPR009770">
    <property type="entry name" value="HGLS"/>
</dbReference>
<evidence type="ECO:0000256" key="1">
    <source>
        <dbReference type="ARBA" id="ARBA00001954"/>
    </source>
</evidence>
<dbReference type="Pfam" id="PF07063">
    <property type="entry name" value="HGLS"/>
    <property type="match status" value="1"/>
</dbReference>
<dbReference type="Gene3D" id="3.10.180.50">
    <property type="match status" value="1"/>
</dbReference>
<dbReference type="GO" id="GO:0051213">
    <property type="term" value="F:dioxygenase activity"/>
    <property type="evidence" value="ECO:0007669"/>
    <property type="project" value="UniProtKB-KW"/>
</dbReference>
<evidence type="ECO:0000256" key="7">
    <source>
        <dbReference type="ARBA" id="ARBA00035045"/>
    </source>
</evidence>
<protein>
    <recommendedName>
        <fullName evidence="6">2-oxoadipate dioxygenase/decarboxylase</fullName>
        <ecNumber evidence="6">1.13.11.93</ecNumber>
    </recommendedName>
    <alternativeName>
        <fullName evidence="7">2-hydroxyglutarate synthase</fullName>
    </alternativeName>
</protein>
<evidence type="ECO:0000256" key="5">
    <source>
        <dbReference type="ARBA" id="ARBA00035013"/>
    </source>
</evidence>
<reference evidence="8 9" key="1">
    <citation type="submission" date="2019-12" db="EMBL/GenBank/DDBJ databases">
        <title>Genomic-based taxomic classification of the family Erythrobacteraceae.</title>
        <authorList>
            <person name="Xu L."/>
        </authorList>
    </citation>
    <scope>NUCLEOTIDE SEQUENCE [LARGE SCALE GENOMIC DNA]</scope>
    <source>
        <strain evidence="8 9">LMG 29518</strain>
    </source>
</reference>
<comment type="caution">
    <text evidence="8">The sequence shown here is derived from an EMBL/GenBank/DDBJ whole genome shotgun (WGS) entry which is preliminary data.</text>
</comment>
<dbReference type="AlphaFoldDB" id="A0A6I4T8I8"/>
<evidence type="ECO:0000256" key="2">
    <source>
        <dbReference type="ARBA" id="ARBA00022964"/>
    </source>
</evidence>
<dbReference type="SMART" id="SM01150">
    <property type="entry name" value="DUF1338"/>
    <property type="match status" value="1"/>
</dbReference>
<keyword evidence="2" id="KW-0223">Dioxygenase</keyword>
<dbReference type="OrthoDB" id="506370at2"/>
<dbReference type="Proteomes" id="UP000438476">
    <property type="component" value="Unassembled WGS sequence"/>
</dbReference>
<gene>
    <name evidence="8" type="ORF">GRI91_10470</name>
</gene>
<dbReference type="PANTHER" id="PTHR31136:SF5">
    <property type="entry name" value="2-OXOADIPATE DIOXYGENASE_DECARBOXYLASE, CHLOROPLASTIC"/>
    <property type="match status" value="1"/>
</dbReference>